<dbReference type="NCBIfam" id="TIGR04183">
    <property type="entry name" value="Por_Secre_tail"/>
    <property type="match status" value="1"/>
</dbReference>
<keyword evidence="2" id="KW-0732">Signal</keyword>
<reference evidence="4 5" key="1">
    <citation type="submission" date="2021-03" db="EMBL/GenBank/DDBJ databases">
        <authorList>
            <person name="Kim M.K."/>
        </authorList>
    </citation>
    <scope>NUCLEOTIDE SEQUENCE [LARGE SCALE GENOMIC DNA]</scope>
    <source>
        <strain evidence="4 5">BT442</strain>
    </source>
</reference>
<protein>
    <submittedName>
        <fullName evidence="4">T9SS type A sorting domain-containing protein</fullName>
    </submittedName>
</protein>
<sequence>MMKNYFSTLLLAFALVGRLQPAQAQNTPYTFSQDIAPLVYQHCTNCHRTGEVAPFPLTTYAEVASHGQTIKYATGTRYMPPWKPDPNYRHYLDENTLTNAEIAKIASWVDGGMPQGNAAQTPPVPTYPSGSQLGTPDMVIPMAQKFTHLGNGQDMYRIFVLPINMPTDRDIAAIEFRAGNKSITHHVIIGMDTTQQAQALDAAAPGYGYTQFGGFGFNPIETNFAAWVPGMQSRFYPSGMGKKLYRRSSLLLQIHYGPNYVTQSDSSVVNIFFARQPVTRYIQTLPAISPVTLTNGPFVIPANQTSTFHAQLTVPFEATILSVAPHSHLLSKSWKVWAVKPNGDTIRLVKINDWDFRWQGTYRFTGLQRIPAGSRLMADATYDNTAQNPRNPNSPPVTTQWGESTTSEMLLTYFDVLPYQTGDENVVLSAMPGVATTPGTVQMAVYPNPSSGATAINFQMERASPVTVSLLDATGRLVRSVVREKAFPAGPQQLPLPLSGVKAGIYIVRLESSQGTRSEKLVVTE</sequence>
<evidence type="ECO:0000313" key="5">
    <source>
        <dbReference type="Proteomes" id="UP000664369"/>
    </source>
</evidence>
<evidence type="ECO:0000259" key="3">
    <source>
        <dbReference type="Pfam" id="PF18962"/>
    </source>
</evidence>
<evidence type="ECO:0000256" key="2">
    <source>
        <dbReference type="SAM" id="SignalP"/>
    </source>
</evidence>
<feature type="domain" description="Secretion system C-terminal sorting" evidence="3">
    <location>
        <begin position="445"/>
        <end position="523"/>
    </location>
</feature>
<gene>
    <name evidence="4" type="ORF">J4E00_10890</name>
</gene>
<evidence type="ECO:0000256" key="1">
    <source>
        <dbReference type="ARBA" id="ARBA00023157"/>
    </source>
</evidence>
<name>A0ABS3QEY8_9BACT</name>
<keyword evidence="1" id="KW-1015">Disulfide bond</keyword>
<dbReference type="RefSeq" id="WP_208175186.1">
    <property type="nucleotide sequence ID" value="NZ_JAGETZ010000004.1"/>
</dbReference>
<dbReference type="InterPro" id="IPR014784">
    <property type="entry name" value="Cu2_ascorb_mOase-like_C"/>
</dbReference>
<feature type="signal peptide" evidence="2">
    <location>
        <begin position="1"/>
        <end position="24"/>
    </location>
</feature>
<dbReference type="InterPro" id="IPR036939">
    <property type="entry name" value="Cu2_ascorb_mOase_N_sf"/>
</dbReference>
<dbReference type="SUPFAM" id="SSF49742">
    <property type="entry name" value="PHM/PNGase F"/>
    <property type="match status" value="2"/>
</dbReference>
<evidence type="ECO:0000313" key="4">
    <source>
        <dbReference type="EMBL" id="MBO2009558.1"/>
    </source>
</evidence>
<dbReference type="Proteomes" id="UP000664369">
    <property type="component" value="Unassembled WGS sequence"/>
</dbReference>
<dbReference type="EMBL" id="JAGETZ010000004">
    <property type="protein sequence ID" value="MBO2009558.1"/>
    <property type="molecule type" value="Genomic_DNA"/>
</dbReference>
<keyword evidence="5" id="KW-1185">Reference proteome</keyword>
<accession>A0ABS3QEY8</accession>
<proteinExistence type="predicted"/>
<dbReference type="Gene3D" id="2.60.120.310">
    <property type="entry name" value="Copper type II, ascorbate-dependent monooxygenase, N-terminal domain"/>
    <property type="match status" value="1"/>
</dbReference>
<dbReference type="Pfam" id="PF18962">
    <property type="entry name" value="Por_Secre_tail"/>
    <property type="match status" value="1"/>
</dbReference>
<dbReference type="Gene3D" id="2.60.120.230">
    <property type="match status" value="1"/>
</dbReference>
<dbReference type="InterPro" id="IPR026444">
    <property type="entry name" value="Secre_tail"/>
</dbReference>
<organism evidence="4 5">
    <name type="scientific">Hymenobacter negativus</name>
    <dbReference type="NCBI Taxonomy" id="2795026"/>
    <lineage>
        <taxon>Bacteria</taxon>
        <taxon>Pseudomonadati</taxon>
        <taxon>Bacteroidota</taxon>
        <taxon>Cytophagia</taxon>
        <taxon>Cytophagales</taxon>
        <taxon>Hymenobacteraceae</taxon>
        <taxon>Hymenobacter</taxon>
    </lineage>
</organism>
<dbReference type="InterPro" id="IPR008977">
    <property type="entry name" value="PHM/PNGase_F_dom_sf"/>
</dbReference>
<feature type="chain" id="PRO_5045717230" evidence="2">
    <location>
        <begin position="25"/>
        <end position="525"/>
    </location>
</feature>
<comment type="caution">
    <text evidence="4">The sequence shown here is derived from an EMBL/GenBank/DDBJ whole genome shotgun (WGS) entry which is preliminary data.</text>
</comment>